<dbReference type="InterPro" id="IPR004358">
    <property type="entry name" value="Sig_transdc_His_kin-like_C"/>
</dbReference>
<dbReference type="Gene3D" id="3.30.565.10">
    <property type="entry name" value="Histidine kinase-like ATPase, C-terminal domain"/>
    <property type="match status" value="1"/>
</dbReference>
<evidence type="ECO:0000313" key="18">
    <source>
        <dbReference type="EMBL" id="MBD3867437.1"/>
    </source>
</evidence>
<organism evidence="18 19">
    <name type="scientific">Candidatus Polarisedimenticola svalbardensis</name>
    <dbReference type="NCBI Taxonomy" id="2886004"/>
    <lineage>
        <taxon>Bacteria</taxon>
        <taxon>Pseudomonadati</taxon>
        <taxon>Acidobacteriota</taxon>
        <taxon>Candidatus Polarisedimenticolia</taxon>
        <taxon>Candidatus Polarisedimenticolales</taxon>
        <taxon>Candidatus Polarisedimenticolaceae</taxon>
        <taxon>Candidatus Polarisedimenticola</taxon>
    </lineage>
</organism>
<keyword evidence="5" id="KW-1003">Cell membrane</keyword>
<evidence type="ECO:0000256" key="12">
    <source>
        <dbReference type="ARBA" id="ARBA00023136"/>
    </source>
</evidence>
<feature type="transmembrane region" description="Helical" evidence="15">
    <location>
        <begin position="137"/>
        <end position="159"/>
    </location>
</feature>
<dbReference type="SUPFAM" id="SSF52172">
    <property type="entry name" value="CheY-like"/>
    <property type="match status" value="1"/>
</dbReference>
<evidence type="ECO:0000256" key="10">
    <source>
        <dbReference type="ARBA" id="ARBA00022840"/>
    </source>
</evidence>
<dbReference type="GO" id="GO:0005886">
    <property type="term" value="C:plasma membrane"/>
    <property type="evidence" value="ECO:0007669"/>
    <property type="project" value="UniProtKB-SubCell"/>
</dbReference>
<keyword evidence="15" id="KW-0812">Transmembrane</keyword>
<dbReference type="GO" id="GO:0009927">
    <property type="term" value="F:histidine phosphotransfer kinase activity"/>
    <property type="evidence" value="ECO:0007669"/>
    <property type="project" value="TreeGrafter"/>
</dbReference>
<feature type="transmembrane region" description="Helical" evidence="15">
    <location>
        <begin position="202"/>
        <end position="220"/>
    </location>
</feature>
<dbReference type="GO" id="GO:0005524">
    <property type="term" value="F:ATP binding"/>
    <property type="evidence" value="ECO:0007669"/>
    <property type="project" value="UniProtKB-KW"/>
</dbReference>
<keyword evidence="6" id="KW-0597">Phosphoprotein</keyword>
<dbReference type="InterPro" id="IPR005467">
    <property type="entry name" value="His_kinase_dom"/>
</dbReference>
<dbReference type="Pfam" id="PF20972">
    <property type="entry name" value="MASE9"/>
    <property type="match status" value="1"/>
</dbReference>
<sequence>MKRSGSIRLFITAVCLAAVAVAFKFAAHGIWDQVGILATLVLGTAAAAAWPVRLPNVRVQFTVNHPIILCSLAMLGPGPAILVASAGVVGATLKVRHKATAVRLVFNLGAQILAAGLAGMTFMLAGGQAGEPLRELLIPLLAATTVLFLADNGLVAMVVAMDQDRPFWTVWNDSFRWSAVSYFTGMSFASAIMLAYESLGVMGFALGIAPAWLLISFFRIQKRWQAEHLHRMEQVEQLNRVLEWKVKDRTRELQAALGSLEETNSKLVGANEALTEASKAKSEFLANVSHELRTPLNAVIGFSEVLSAQETEGLSGRQLDFLKAIHDGGDHLLSLINDILDLSKIESGRMPLNLDVVEAVPIVSEVVAMLQGQAEKTELDLVAECDDGISPVSVDPRLFREVLLNLVSNAIKFTPEGGSIRVLARMEDSDLVVQVVDNGIGLAEGDQARVFEQFFQVDGTYTRKFRGTGLGLGLVRRMVEMHGGTVAVHSVLGEGATFSCRFPDCRVDVPRELPPSDFGVNVSGNEGDPLSSDSQDPAPMVKAGQRTILVVDPDPLNRRLAVNALKTRDYRVLEASASAAALQFLRVQRVDLVLVALDLADADAYALAQNILNEPAARGVALVALAGTEMTDPAVIRKSGFDGLIATPVQINKLPSQVRTYLERKEHVA</sequence>
<reference evidence="18 19" key="1">
    <citation type="submission" date="2020-08" db="EMBL/GenBank/DDBJ databases">
        <title>Acidobacteriota in marine sediments use diverse sulfur dissimilation pathways.</title>
        <authorList>
            <person name="Wasmund K."/>
        </authorList>
    </citation>
    <scope>NUCLEOTIDE SEQUENCE [LARGE SCALE GENOMIC DNA]</scope>
    <source>
        <strain evidence="18">MAG AM4</strain>
    </source>
</reference>
<dbReference type="Pfam" id="PF00072">
    <property type="entry name" value="Response_reg"/>
    <property type="match status" value="1"/>
</dbReference>
<dbReference type="AlphaFoldDB" id="A0A8J7CCH6"/>
<evidence type="ECO:0000256" key="8">
    <source>
        <dbReference type="ARBA" id="ARBA00022741"/>
    </source>
</evidence>
<dbReference type="GO" id="GO:0045121">
    <property type="term" value="C:membrane raft"/>
    <property type="evidence" value="ECO:0007669"/>
    <property type="project" value="UniProtKB-SubCell"/>
</dbReference>
<evidence type="ECO:0000256" key="14">
    <source>
        <dbReference type="SAM" id="MobiDB-lite"/>
    </source>
</evidence>
<evidence type="ECO:0000256" key="4">
    <source>
        <dbReference type="ARBA" id="ARBA00012438"/>
    </source>
</evidence>
<feature type="transmembrane region" description="Helical" evidence="15">
    <location>
        <begin position="66"/>
        <end position="93"/>
    </location>
</feature>
<keyword evidence="9 18" id="KW-0418">Kinase</keyword>
<feature type="transmembrane region" description="Helical" evidence="15">
    <location>
        <begin position="6"/>
        <end position="27"/>
    </location>
</feature>
<keyword evidence="12 15" id="KW-0472">Membrane</keyword>
<dbReference type="PROSITE" id="PS50109">
    <property type="entry name" value="HIS_KIN"/>
    <property type="match status" value="1"/>
</dbReference>
<comment type="subcellular location">
    <subcellularLocation>
        <location evidence="2">Cell membrane</location>
    </subcellularLocation>
    <subcellularLocation>
        <location evidence="3">Membrane raft</location>
        <topology evidence="3">Multi-pass membrane protein</topology>
    </subcellularLocation>
</comment>
<dbReference type="FunFam" id="3.30.565.10:FF:000023">
    <property type="entry name" value="PAS domain-containing sensor histidine kinase"/>
    <property type="match status" value="1"/>
</dbReference>
<comment type="caution">
    <text evidence="13">Lacks conserved residue(s) required for the propagation of feature annotation.</text>
</comment>
<keyword evidence="8" id="KW-0547">Nucleotide-binding</keyword>
<dbReference type="SMART" id="SM00388">
    <property type="entry name" value="HisKA"/>
    <property type="match status" value="1"/>
</dbReference>
<dbReference type="Gene3D" id="1.10.287.130">
    <property type="match status" value="1"/>
</dbReference>
<dbReference type="PROSITE" id="PS50110">
    <property type="entry name" value="RESPONSE_REGULATORY"/>
    <property type="match status" value="1"/>
</dbReference>
<evidence type="ECO:0000259" key="16">
    <source>
        <dbReference type="PROSITE" id="PS50109"/>
    </source>
</evidence>
<dbReference type="GO" id="GO:0000155">
    <property type="term" value="F:phosphorelay sensor kinase activity"/>
    <property type="evidence" value="ECO:0007669"/>
    <property type="project" value="InterPro"/>
</dbReference>
<gene>
    <name evidence="18" type="ORF">IFK94_04845</name>
</gene>
<dbReference type="PRINTS" id="PR00344">
    <property type="entry name" value="BCTRLSENSOR"/>
</dbReference>
<dbReference type="InterPro" id="IPR036890">
    <property type="entry name" value="HATPase_C_sf"/>
</dbReference>
<dbReference type="SUPFAM" id="SSF55874">
    <property type="entry name" value="ATPase domain of HSP90 chaperone/DNA topoisomerase II/histidine kinase"/>
    <property type="match status" value="1"/>
</dbReference>
<keyword evidence="15" id="KW-1133">Transmembrane helix</keyword>
<evidence type="ECO:0000256" key="1">
    <source>
        <dbReference type="ARBA" id="ARBA00000085"/>
    </source>
</evidence>
<evidence type="ECO:0000256" key="11">
    <source>
        <dbReference type="ARBA" id="ARBA00023012"/>
    </source>
</evidence>
<keyword evidence="11" id="KW-0902">Two-component regulatory system</keyword>
<dbReference type="InterPro" id="IPR048430">
    <property type="entry name" value="MASE9"/>
</dbReference>
<feature type="transmembrane region" description="Helical" evidence="15">
    <location>
        <begin position="179"/>
        <end position="196"/>
    </location>
</feature>
<evidence type="ECO:0000256" key="5">
    <source>
        <dbReference type="ARBA" id="ARBA00022475"/>
    </source>
</evidence>
<dbReference type="PANTHER" id="PTHR43047:SF63">
    <property type="entry name" value="HISTIDINE KINASE"/>
    <property type="match status" value="1"/>
</dbReference>
<feature type="domain" description="Response regulatory" evidence="17">
    <location>
        <begin position="547"/>
        <end position="662"/>
    </location>
</feature>
<dbReference type="InterPro" id="IPR003661">
    <property type="entry name" value="HisK_dim/P_dom"/>
</dbReference>
<dbReference type="SMART" id="SM00387">
    <property type="entry name" value="HATPase_c"/>
    <property type="match status" value="1"/>
</dbReference>
<keyword evidence="7" id="KW-0808">Transferase</keyword>
<dbReference type="InterPro" id="IPR001789">
    <property type="entry name" value="Sig_transdc_resp-reg_receiver"/>
</dbReference>
<evidence type="ECO:0000256" key="9">
    <source>
        <dbReference type="ARBA" id="ARBA00022777"/>
    </source>
</evidence>
<feature type="transmembrane region" description="Helical" evidence="15">
    <location>
        <begin position="105"/>
        <end position="125"/>
    </location>
</feature>
<comment type="caution">
    <text evidence="18">The sequence shown here is derived from an EMBL/GenBank/DDBJ whole genome shotgun (WGS) entry which is preliminary data.</text>
</comment>
<dbReference type="PANTHER" id="PTHR43047">
    <property type="entry name" value="TWO-COMPONENT HISTIDINE PROTEIN KINASE"/>
    <property type="match status" value="1"/>
</dbReference>
<dbReference type="Proteomes" id="UP000648239">
    <property type="component" value="Unassembled WGS sequence"/>
</dbReference>
<name>A0A8J7CCH6_9BACT</name>
<evidence type="ECO:0000256" key="13">
    <source>
        <dbReference type="PROSITE-ProRule" id="PRU00169"/>
    </source>
</evidence>
<dbReference type="CDD" id="cd00082">
    <property type="entry name" value="HisKA"/>
    <property type="match status" value="1"/>
</dbReference>
<protein>
    <recommendedName>
        <fullName evidence="4">histidine kinase</fullName>
        <ecNumber evidence="4">2.7.13.3</ecNumber>
    </recommendedName>
</protein>
<evidence type="ECO:0000256" key="15">
    <source>
        <dbReference type="SAM" id="Phobius"/>
    </source>
</evidence>
<evidence type="ECO:0000259" key="17">
    <source>
        <dbReference type="PROSITE" id="PS50110"/>
    </source>
</evidence>
<dbReference type="InterPro" id="IPR011006">
    <property type="entry name" value="CheY-like_superfamily"/>
</dbReference>
<dbReference type="CDD" id="cd16922">
    <property type="entry name" value="HATPase_EvgS-ArcB-TorS-like"/>
    <property type="match status" value="1"/>
</dbReference>
<evidence type="ECO:0000256" key="7">
    <source>
        <dbReference type="ARBA" id="ARBA00022679"/>
    </source>
</evidence>
<dbReference type="InterPro" id="IPR003594">
    <property type="entry name" value="HATPase_dom"/>
</dbReference>
<dbReference type="SUPFAM" id="SSF47384">
    <property type="entry name" value="Homodimeric domain of signal transducing histidine kinase"/>
    <property type="match status" value="1"/>
</dbReference>
<dbReference type="EC" id="2.7.13.3" evidence="4"/>
<dbReference type="FunFam" id="1.10.287.130:FF:000001">
    <property type="entry name" value="Two-component sensor histidine kinase"/>
    <property type="match status" value="1"/>
</dbReference>
<feature type="region of interest" description="Disordered" evidence="14">
    <location>
        <begin position="516"/>
        <end position="538"/>
    </location>
</feature>
<comment type="catalytic activity">
    <reaction evidence="1">
        <text>ATP + protein L-histidine = ADP + protein N-phospho-L-histidine.</text>
        <dbReference type="EC" id="2.7.13.3"/>
    </reaction>
</comment>
<dbReference type="Pfam" id="PF02518">
    <property type="entry name" value="HATPase_c"/>
    <property type="match status" value="1"/>
</dbReference>
<keyword evidence="10" id="KW-0067">ATP-binding</keyword>
<evidence type="ECO:0000256" key="3">
    <source>
        <dbReference type="ARBA" id="ARBA00004314"/>
    </source>
</evidence>
<evidence type="ECO:0000313" key="19">
    <source>
        <dbReference type="Proteomes" id="UP000648239"/>
    </source>
</evidence>
<dbReference type="Pfam" id="PF00512">
    <property type="entry name" value="HisKA"/>
    <property type="match status" value="1"/>
</dbReference>
<dbReference type="EMBL" id="JACXWD010000010">
    <property type="protein sequence ID" value="MBD3867437.1"/>
    <property type="molecule type" value="Genomic_DNA"/>
</dbReference>
<feature type="domain" description="Histidine kinase" evidence="16">
    <location>
        <begin position="287"/>
        <end position="506"/>
    </location>
</feature>
<evidence type="ECO:0000256" key="6">
    <source>
        <dbReference type="ARBA" id="ARBA00022553"/>
    </source>
</evidence>
<proteinExistence type="predicted"/>
<evidence type="ECO:0000256" key="2">
    <source>
        <dbReference type="ARBA" id="ARBA00004236"/>
    </source>
</evidence>
<feature type="transmembrane region" description="Helical" evidence="15">
    <location>
        <begin position="34"/>
        <end position="54"/>
    </location>
</feature>
<dbReference type="InterPro" id="IPR036097">
    <property type="entry name" value="HisK_dim/P_sf"/>
</dbReference>
<dbReference type="SMART" id="SM00448">
    <property type="entry name" value="REC"/>
    <property type="match status" value="1"/>
</dbReference>
<dbReference type="Gene3D" id="3.40.50.2300">
    <property type="match status" value="1"/>
</dbReference>
<accession>A0A8J7CCH6</accession>